<accession>A0A9D4YGT0</accession>
<dbReference type="Proteomes" id="UP001058974">
    <property type="component" value="Chromosome 2"/>
</dbReference>
<evidence type="ECO:0000313" key="1">
    <source>
        <dbReference type="EMBL" id="KAI5436261.1"/>
    </source>
</evidence>
<dbReference type="AlphaFoldDB" id="A0A9D4YGT0"/>
<name>A0A9D4YGT0_PEA</name>
<protein>
    <submittedName>
        <fullName evidence="1">Uncharacterized protein</fullName>
    </submittedName>
</protein>
<dbReference type="Gramene" id="Psat02G0265000-T1">
    <property type="protein sequence ID" value="KAI5436261.1"/>
    <property type="gene ID" value="KIW84_022650"/>
</dbReference>
<comment type="caution">
    <text evidence="1">The sequence shown here is derived from an EMBL/GenBank/DDBJ whole genome shotgun (WGS) entry which is preliminary data.</text>
</comment>
<dbReference type="PANTHER" id="PTHR48475:SF1">
    <property type="entry name" value="RNASE H TYPE-1 DOMAIN-CONTAINING PROTEIN"/>
    <property type="match status" value="1"/>
</dbReference>
<dbReference type="EMBL" id="JAMSHJ010000002">
    <property type="protein sequence ID" value="KAI5436261.1"/>
    <property type="molecule type" value="Genomic_DNA"/>
</dbReference>
<proteinExistence type="predicted"/>
<gene>
    <name evidence="1" type="ORF">KIW84_022650</name>
</gene>
<organism evidence="1 2">
    <name type="scientific">Pisum sativum</name>
    <name type="common">Garden pea</name>
    <name type="synonym">Lathyrus oleraceus</name>
    <dbReference type="NCBI Taxonomy" id="3888"/>
    <lineage>
        <taxon>Eukaryota</taxon>
        <taxon>Viridiplantae</taxon>
        <taxon>Streptophyta</taxon>
        <taxon>Embryophyta</taxon>
        <taxon>Tracheophyta</taxon>
        <taxon>Spermatophyta</taxon>
        <taxon>Magnoliopsida</taxon>
        <taxon>eudicotyledons</taxon>
        <taxon>Gunneridae</taxon>
        <taxon>Pentapetalae</taxon>
        <taxon>rosids</taxon>
        <taxon>fabids</taxon>
        <taxon>Fabales</taxon>
        <taxon>Fabaceae</taxon>
        <taxon>Papilionoideae</taxon>
        <taxon>50 kb inversion clade</taxon>
        <taxon>NPAAA clade</taxon>
        <taxon>Hologalegina</taxon>
        <taxon>IRL clade</taxon>
        <taxon>Fabeae</taxon>
        <taxon>Lathyrus</taxon>
    </lineage>
</organism>
<reference evidence="1 2" key="1">
    <citation type="journal article" date="2022" name="Nat. Genet.">
        <title>Improved pea reference genome and pan-genome highlight genomic features and evolutionary characteristics.</title>
        <authorList>
            <person name="Yang T."/>
            <person name="Liu R."/>
            <person name="Luo Y."/>
            <person name="Hu S."/>
            <person name="Wang D."/>
            <person name="Wang C."/>
            <person name="Pandey M.K."/>
            <person name="Ge S."/>
            <person name="Xu Q."/>
            <person name="Li N."/>
            <person name="Li G."/>
            <person name="Huang Y."/>
            <person name="Saxena R.K."/>
            <person name="Ji Y."/>
            <person name="Li M."/>
            <person name="Yan X."/>
            <person name="He Y."/>
            <person name="Liu Y."/>
            <person name="Wang X."/>
            <person name="Xiang C."/>
            <person name="Varshney R.K."/>
            <person name="Ding H."/>
            <person name="Gao S."/>
            <person name="Zong X."/>
        </authorList>
    </citation>
    <scope>NUCLEOTIDE SEQUENCE [LARGE SCALE GENOMIC DNA]</scope>
    <source>
        <strain evidence="1 2">cv. Zhongwan 6</strain>
    </source>
</reference>
<sequence length="362" mass="40274">MPDYVLLMDLFLVNQSRAGIGYCSGAFNEQGLFTSGGFIHADQSEEVAAILEEDAEDVNNFVIPGGVCHNWVAVDVPTSRYDQLNLIEEKRLTAMCHGQLYQQRMKKAFDKKVKPRVFREGDLVLKKVLSFAPDSRGKWTPNYEGPYVVKRAFSGGALMLTTMDGEDFTRPVNSDASSFRQKILDSSSTEASDTSRFKLVEKGSLCSISLLRMIPQTELLLGLFPSIVASRVLLKTSFSPAAVFPSMGVSFTVTSRAVIDIPIGVASRVVVTLLSAVASRIVCFLSTSAFFLKDSSRNYFPTQWLIWVDIPVYCIHRFLSVVCRAFIVAVLPVEYSFNPQYGRMMALASRERIDFLTVCDPQ</sequence>
<dbReference type="PANTHER" id="PTHR48475">
    <property type="entry name" value="RIBONUCLEASE H"/>
    <property type="match status" value="1"/>
</dbReference>
<evidence type="ECO:0000313" key="2">
    <source>
        <dbReference type="Proteomes" id="UP001058974"/>
    </source>
</evidence>
<keyword evidence="2" id="KW-1185">Reference proteome</keyword>